<organism evidence="1">
    <name type="scientific">Trepomonas sp. PC1</name>
    <dbReference type="NCBI Taxonomy" id="1076344"/>
    <lineage>
        <taxon>Eukaryota</taxon>
        <taxon>Metamonada</taxon>
        <taxon>Diplomonadida</taxon>
        <taxon>Hexamitidae</taxon>
        <taxon>Hexamitinae</taxon>
        <taxon>Trepomonas</taxon>
    </lineage>
</organism>
<sequence length="441" mass="51204">NKPILDPTLYLQMLCFRLSGTVPFFSEEQILQQLKAGLDDIRNVLPFFKDKMPSFGDIELALQKQHLFEKAVSDYEDREVQCEVGQKRIQNFIKINFGAQKDPLNQVNQLLGKFNYVQGQRQPSLVEAVRQFAFKHLNMKCELQSVKLVQKILEDAIQLDLGDIEREIITIHQGLVGIEKVEFSGMKKLSKDQQLMIFGRQFASEKDFADFILQKVDQSKEYESVFDQYKEFGQELQKKLLEYYAFSHKKQIKATNDYEKLIGLCQQIQSQQKDDVKSPEITQLDKILQKSTFGSYQTVIFDEMINQLKQKPVKPVVQDQILLRKDQHKQLDELVTNLNQLLNPICAEVKSALNGKFMEKIATYVEDYVEEAKIATEEQFLVVQQKVSKQDLSGLNLRQTMHLMEKLDLEMPVEEKRLAVILGAMKWSGVQFKYTDLIKVK</sequence>
<proteinExistence type="predicted"/>
<reference evidence="1" key="1">
    <citation type="submission" date="2015-07" db="EMBL/GenBank/DDBJ databases">
        <title>Adaptation to a free-living lifestyle via gene acquisitions in the diplomonad Trepomonas sp. PC1.</title>
        <authorList>
            <person name="Xu F."/>
            <person name="Jerlstrom-Hultqvist J."/>
            <person name="Kolisko M."/>
            <person name="Simpson A.G.B."/>
            <person name="Roger A.J."/>
            <person name="Svard S.G."/>
            <person name="Andersson J.O."/>
        </authorList>
    </citation>
    <scope>NUCLEOTIDE SEQUENCE</scope>
    <source>
        <strain evidence="1">PC1</strain>
    </source>
</reference>
<accession>A0A146JZD5</accession>
<feature type="non-terminal residue" evidence="1">
    <location>
        <position position="1"/>
    </location>
</feature>
<name>A0A146JZD5_9EUKA</name>
<protein>
    <submittedName>
        <fullName evidence="1">Uncharacterized protein</fullName>
    </submittedName>
</protein>
<dbReference type="EMBL" id="GDID01007048">
    <property type="protein sequence ID" value="JAP89558.1"/>
    <property type="molecule type" value="Transcribed_RNA"/>
</dbReference>
<gene>
    <name evidence="1" type="ORF">TPC1_30947</name>
</gene>
<evidence type="ECO:0000313" key="1">
    <source>
        <dbReference type="EMBL" id="JAP89558.1"/>
    </source>
</evidence>
<dbReference type="AlphaFoldDB" id="A0A146JZD5"/>